<dbReference type="EMBL" id="JAAZSR010000069">
    <property type="protein sequence ID" value="NKX50196.1"/>
    <property type="molecule type" value="Genomic_DNA"/>
</dbReference>
<sequence length="49" mass="5039">GSGLYDAISARLAAKNDGQRAAAIELALEGLFLARRISKESGDGATIYG</sequence>
<protein>
    <submittedName>
        <fullName evidence="1">Magnesium chelatase</fullName>
    </submittedName>
</protein>
<name>A0ABX1JN70_9MICC</name>
<proteinExistence type="predicted"/>
<dbReference type="Proteomes" id="UP000523795">
    <property type="component" value="Unassembled WGS sequence"/>
</dbReference>
<reference evidence="1 2" key="1">
    <citation type="submission" date="2020-04" db="EMBL/GenBank/DDBJ databases">
        <authorList>
            <person name="Liu S."/>
        </authorList>
    </citation>
    <scope>NUCLEOTIDE SEQUENCE [LARGE SCALE GENOMIC DNA]</scope>
    <source>
        <strain evidence="1 2">CGMCC 1.15091</strain>
    </source>
</reference>
<accession>A0ABX1JN70</accession>
<evidence type="ECO:0000313" key="1">
    <source>
        <dbReference type="EMBL" id="NKX50196.1"/>
    </source>
</evidence>
<evidence type="ECO:0000313" key="2">
    <source>
        <dbReference type="Proteomes" id="UP000523795"/>
    </source>
</evidence>
<feature type="non-terminal residue" evidence="1">
    <location>
        <position position="1"/>
    </location>
</feature>
<organism evidence="1 2">
    <name type="scientific">Arthrobacter deserti</name>
    <dbReference type="NCBI Taxonomy" id="1742687"/>
    <lineage>
        <taxon>Bacteria</taxon>
        <taxon>Bacillati</taxon>
        <taxon>Actinomycetota</taxon>
        <taxon>Actinomycetes</taxon>
        <taxon>Micrococcales</taxon>
        <taxon>Micrococcaceae</taxon>
        <taxon>Arthrobacter</taxon>
    </lineage>
</organism>
<keyword evidence="2" id="KW-1185">Reference proteome</keyword>
<comment type="caution">
    <text evidence="1">The sequence shown here is derived from an EMBL/GenBank/DDBJ whole genome shotgun (WGS) entry which is preliminary data.</text>
</comment>
<gene>
    <name evidence="1" type="ORF">HER39_06355</name>
</gene>